<gene>
    <name evidence="1" type="ORF">L227DRAFT_427762</name>
</gene>
<keyword evidence="2" id="KW-1185">Reference proteome</keyword>
<accession>A0A5C2RR00</accession>
<dbReference type="AlphaFoldDB" id="A0A5C2RR00"/>
<evidence type="ECO:0000313" key="1">
    <source>
        <dbReference type="EMBL" id="RPD52857.1"/>
    </source>
</evidence>
<protein>
    <submittedName>
        <fullName evidence="1">Uncharacterized protein</fullName>
    </submittedName>
</protein>
<proteinExistence type="predicted"/>
<evidence type="ECO:0000313" key="2">
    <source>
        <dbReference type="Proteomes" id="UP000313359"/>
    </source>
</evidence>
<dbReference type="Proteomes" id="UP000313359">
    <property type="component" value="Unassembled WGS sequence"/>
</dbReference>
<reference evidence="1" key="1">
    <citation type="journal article" date="2018" name="Genome Biol. Evol.">
        <title>Genomics and development of Lentinus tigrinus, a white-rot wood-decaying mushroom with dimorphic fruiting bodies.</title>
        <authorList>
            <person name="Wu B."/>
            <person name="Xu Z."/>
            <person name="Knudson A."/>
            <person name="Carlson A."/>
            <person name="Chen N."/>
            <person name="Kovaka S."/>
            <person name="LaButti K."/>
            <person name="Lipzen A."/>
            <person name="Pennachio C."/>
            <person name="Riley R."/>
            <person name="Schakwitz W."/>
            <person name="Umezawa K."/>
            <person name="Ohm R.A."/>
            <person name="Grigoriev I.V."/>
            <person name="Nagy L.G."/>
            <person name="Gibbons J."/>
            <person name="Hibbett D."/>
        </authorList>
    </citation>
    <scope>NUCLEOTIDE SEQUENCE [LARGE SCALE GENOMIC DNA]</scope>
    <source>
        <strain evidence="1">ALCF2SS1-6</strain>
    </source>
</reference>
<organism evidence="1 2">
    <name type="scientific">Lentinus tigrinus ALCF2SS1-6</name>
    <dbReference type="NCBI Taxonomy" id="1328759"/>
    <lineage>
        <taxon>Eukaryota</taxon>
        <taxon>Fungi</taxon>
        <taxon>Dikarya</taxon>
        <taxon>Basidiomycota</taxon>
        <taxon>Agaricomycotina</taxon>
        <taxon>Agaricomycetes</taxon>
        <taxon>Polyporales</taxon>
        <taxon>Polyporaceae</taxon>
        <taxon>Lentinus</taxon>
    </lineage>
</organism>
<sequence length="188" mass="22437">MVILQYCATEKGLVTRIRVFFRRLCEYWRPPAPDRASSLYRHYRSAEEEDEYWRSSAKLQKALRASDANAGRDDDDVPLVRYYTPKLLPTYREEVEDDPEAREVYLAPKAFCKWHRMVFPGPMHPTLKEAQEQIKYYSSRDRKEILRISRIVSDDQVLCRKAPWTPRFAKMWKDWLTRKGPDVAIVFE</sequence>
<dbReference type="EMBL" id="ML122337">
    <property type="protein sequence ID" value="RPD52857.1"/>
    <property type="molecule type" value="Genomic_DNA"/>
</dbReference>
<name>A0A5C2RR00_9APHY</name>
<dbReference type="OrthoDB" id="3243439at2759"/>